<dbReference type="PANTHER" id="PTHR10796:SF87">
    <property type="entry name" value="SSD DOMAIN-CONTAINING PROTEIN"/>
    <property type="match status" value="1"/>
</dbReference>
<feature type="transmembrane region" description="Helical" evidence="8">
    <location>
        <begin position="181"/>
        <end position="207"/>
    </location>
</feature>
<feature type="transmembrane region" description="Helical" evidence="8">
    <location>
        <begin position="213"/>
        <end position="237"/>
    </location>
</feature>
<evidence type="ECO:0000313" key="10">
    <source>
        <dbReference type="Proteomes" id="UP000046393"/>
    </source>
</evidence>
<dbReference type="Proteomes" id="UP000046393">
    <property type="component" value="Unplaced"/>
</dbReference>
<dbReference type="WBParaSite" id="SMUV_0000980101-mRNA-1">
    <property type="protein sequence ID" value="SMUV_0000980101-mRNA-1"/>
    <property type="gene ID" value="SMUV_0000980101"/>
</dbReference>
<sequence>MQLPVTARDDGNLLRDRYLEEVENLSNYLQFNFTVPCNLTTSGKCAFRDVCYGPCNDNQVIPIFRFIYRNASQRLHPNFRLTYPTMHIYNDDYYTGENFAGVSVNKKTNRIRWESKLLKFATTFKNQLINISCSSDGMFSSEVRRNGMTCVPYFALSVLIVFFFIYFTCQDSDDFTLKFKDYFLIALFGTLSPLLAIVTTFNLLWIIGLPFNSITLVVPFLIMGVGCDDTFIIVHAWRRINRSCPSHIRIAKTIEEAGPSITVTSLTNVLSFGIGALTGTLAIQIFCIYAAVGVLLDFIYQVTFFAAATVYEGRRLSTVAPATSDVQKQQNSSSKNRLILFLILIAYWGVSIYGFVKMEVKMDSTNLILKDSPLNNVAWIYERYLWRQGSLVIVFVNNPPELSSVKNQSQILEMVNRFETLQHSMGRNSTSIWLRSFLTQAQLHFINEDENFYQALENWLKDEENGGNRWNEMIHLKYQNGTVVGIDKFMFATASLMGEHASWTLRSQLQRNWRSLAKEYPQFNVTVFQPYSFYVDQLDSIRTTTFGTVTVALLTMAVTCLLLIPSATSIFSSSLAMVSINIGVFGGLSLWSVYLDPLTMCTTLMGIGFSVDFTAHISFHFYRSPSTEDPVVRLAGALRSIGWPMIQAGSSTILCVAPLLIVNSYLANVFVKTIVLVISLGLIHGILFLPVFLLSTRHLMDKKKKSAVLQQH</sequence>
<dbReference type="GO" id="GO:0005886">
    <property type="term" value="C:plasma membrane"/>
    <property type="evidence" value="ECO:0007669"/>
    <property type="project" value="UniProtKB-SubCell"/>
</dbReference>
<feature type="domain" description="SSD" evidence="9">
    <location>
        <begin position="150"/>
        <end position="311"/>
    </location>
</feature>
<keyword evidence="3" id="KW-1003">Cell membrane</keyword>
<dbReference type="InterPro" id="IPR003392">
    <property type="entry name" value="PTHD_SSD"/>
</dbReference>
<evidence type="ECO:0000313" key="11">
    <source>
        <dbReference type="WBParaSite" id="SMUV_0000980101-mRNA-1"/>
    </source>
</evidence>
<reference evidence="11" key="1">
    <citation type="submission" date="2016-04" db="UniProtKB">
        <authorList>
            <consortium name="WormBaseParasite"/>
        </authorList>
    </citation>
    <scope>IDENTIFICATION</scope>
</reference>
<dbReference type="SUPFAM" id="SSF82866">
    <property type="entry name" value="Multidrug efflux transporter AcrB transmembrane domain"/>
    <property type="match status" value="2"/>
</dbReference>
<feature type="transmembrane region" description="Helical" evidence="8">
    <location>
        <begin position="546"/>
        <end position="564"/>
    </location>
</feature>
<proteinExistence type="inferred from homology"/>
<dbReference type="GO" id="GO:0030659">
    <property type="term" value="C:cytoplasmic vesicle membrane"/>
    <property type="evidence" value="ECO:0007669"/>
    <property type="project" value="TreeGrafter"/>
</dbReference>
<evidence type="ECO:0000256" key="3">
    <source>
        <dbReference type="ARBA" id="ARBA00022475"/>
    </source>
</evidence>
<evidence type="ECO:0000256" key="5">
    <source>
        <dbReference type="ARBA" id="ARBA00022989"/>
    </source>
</evidence>
<keyword evidence="6 8" id="KW-0472">Membrane</keyword>
<dbReference type="GO" id="GO:0006897">
    <property type="term" value="P:endocytosis"/>
    <property type="evidence" value="ECO:0007669"/>
    <property type="project" value="TreeGrafter"/>
</dbReference>
<dbReference type="InterPro" id="IPR051697">
    <property type="entry name" value="Patched_domain-protein"/>
</dbReference>
<dbReference type="AlphaFoldDB" id="A0A0N5AXW8"/>
<dbReference type="PANTHER" id="PTHR10796">
    <property type="entry name" value="PATCHED-RELATED"/>
    <property type="match status" value="1"/>
</dbReference>
<dbReference type="PROSITE" id="PS50156">
    <property type="entry name" value="SSD"/>
    <property type="match status" value="1"/>
</dbReference>
<keyword evidence="4 8" id="KW-0812">Transmembrane</keyword>
<organism evidence="10 11">
    <name type="scientific">Syphacia muris</name>
    <dbReference type="NCBI Taxonomy" id="451379"/>
    <lineage>
        <taxon>Eukaryota</taxon>
        <taxon>Metazoa</taxon>
        <taxon>Ecdysozoa</taxon>
        <taxon>Nematoda</taxon>
        <taxon>Chromadorea</taxon>
        <taxon>Rhabditida</taxon>
        <taxon>Spirurina</taxon>
        <taxon>Oxyuridomorpha</taxon>
        <taxon>Oxyuroidea</taxon>
        <taxon>Oxyuridae</taxon>
        <taxon>Syphacia</taxon>
    </lineage>
</organism>
<dbReference type="GO" id="GO:0018996">
    <property type="term" value="P:molting cycle, collagen and cuticulin-based cuticle"/>
    <property type="evidence" value="ECO:0007669"/>
    <property type="project" value="TreeGrafter"/>
</dbReference>
<evidence type="ECO:0000256" key="7">
    <source>
        <dbReference type="ARBA" id="ARBA00023180"/>
    </source>
</evidence>
<feature type="transmembrane region" description="Helical" evidence="8">
    <location>
        <begin position="571"/>
        <end position="591"/>
    </location>
</feature>
<keyword evidence="5 8" id="KW-1133">Transmembrane helix</keyword>
<dbReference type="Pfam" id="PF02460">
    <property type="entry name" value="Patched"/>
    <property type="match status" value="1"/>
</dbReference>
<evidence type="ECO:0000259" key="9">
    <source>
        <dbReference type="PROSITE" id="PS50156"/>
    </source>
</evidence>
<accession>A0A0N5AXW8</accession>
<evidence type="ECO:0000256" key="4">
    <source>
        <dbReference type="ARBA" id="ARBA00022692"/>
    </source>
</evidence>
<evidence type="ECO:0000256" key="1">
    <source>
        <dbReference type="ARBA" id="ARBA00004651"/>
    </source>
</evidence>
<evidence type="ECO:0000256" key="6">
    <source>
        <dbReference type="ARBA" id="ARBA00023136"/>
    </source>
</evidence>
<dbReference type="FunFam" id="1.20.1640.10:FF:000013">
    <property type="entry name" value="PaTched Related family"/>
    <property type="match status" value="1"/>
</dbReference>
<feature type="transmembrane region" description="Helical" evidence="8">
    <location>
        <begin position="338"/>
        <end position="356"/>
    </location>
</feature>
<keyword evidence="7" id="KW-0325">Glycoprotein</keyword>
<feature type="transmembrane region" description="Helical" evidence="8">
    <location>
        <begin position="674"/>
        <end position="695"/>
    </location>
</feature>
<dbReference type="InterPro" id="IPR000731">
    <property type="entry name" value="SSD"/>
</dbReference>
<comment type="subcellular location">
    <subcellularLocation>
        <location evidence="1">Cell membrane</location>
        <topology evidence="1">Multi-pass membrane protein</topology>
    </subcellularLocation>
</comment>
<comment type="similarity">
    <text evidence="2">Belongs to the patched family.</text>
</comment>
<feature type="transmembrane region" description="Helical" evidence="8">
    <location>
        <begin position="151"/>
        <end position="169"/>
    </location>
</feature>
<evidence type="ECO:0000256" key="8">
    <source>
        <dbReference type="SAM" id="Phobius"/>
    </source>
</evidence>
<protein>
    <submittedName>
        <fullName evidence="11">SSD domain-containing protein</fullName>
    </submittedName>
</protein>
<name>A0A0N5AXW8_9BILA</name>
<feature type="transmembrane region" description="Helical" evidence="8">
    <location>
        <begin position="643"/>
        <end position="662"/>
    </location>
</feature>
<dbReference type="Gene3D" id="1.20.1640.10">
    <property type="entry name" value="Multidrug efflux transporter AcrB transmembrane domain"/>
    <property type="match status" value="2"/>
</dbReference>
<evidence type="ECO:0000256" key="2">
    <source>
        <dbReference type="ARBA" id="ARBA00005585"/>
    </source>
</evidence>
<keyword evidence="10" id="KW-1185">Reference proteome</keyword>